<dbReference type="PANTHER" id="PTHR30273">
    <property type="entry name" value="PERIPLASMIC SIGNAL SENSOR AND SIGMA FACTOR ACTIVATOR FECR-RELATED"/>
    <property type="match status" value="1"/>
</dbReference>
<evidence type="ECO:0000256" key="1">
    <source>
        <dbReference type="SAM" id="Phobius"/>
    </source>
</evidence>
<keyword evidence="1" id="KW-0472">Membrane</keyword>
<evidence type="ECO:0000313" key="4">
    <source>
        <dbReference type="EMBL" id="MBB4624886.1"/>
    </source>
</evidence>
<dbReference type="EMBL" id="JACHOC010000012">
    <property type="protein sequence ID" value="MBB4624886.1"/>
    <property type="molecule type" value="Genomic_DNA"/>
</dbReference>
<sequence length="335" mass="38687">MDQKIPHTLLAKYFVNQASEEESEEVRVWRAQSPENERLYREYQHEWEIAHADFSRFVVPDSEKMWGNILSRINEPVKTILYTRKKLYKAVAVAASIALLVGLSFSVWLSAFYRTNGNDLTAEAVFIVPSGQKSQLILPDGTQVWMNSDSKLTYPADFSKNRRLVKLEGEAYFDVVHDEKNEFIVNTGTVNVLVHGTCFSVTDYPADPFISVALDKGSVSVETTREHDLLTRLVPGQKVQIAKSDISWNVSAFDAETYNIWMLNKLQFKGDSLYDVFRKIERWYGVKIRLENENSSYSYWFTLKTESLTEMLKLIDQITPIDYKINGEEVTIRYK</sequence>
<dbReference type="Pfam" id="PF16344">
    <property type="entry name" value="FecR_C"/>
    <property type="match status" value="1"/>
</dbReference>
<keyword evidence="5" id="KW-1185">Reference proteome</keyword>
<proteinExistence type="predicted"/>
<dbReference type="PANTHER" id="PTHR30273:SF2">
    <property type="entry name" value="PROTEIN FECR"/>
    <property type="match status" value="1"/>
</dbReference>
<dbReference type="RefSeq" id="WP_183672362.1">
    <property type="nucleotide sequence ID" value="NZ_BMPB01000016.1"/>
</dbReference>
<protein>
    <submittedName>
        <fullName evidence="4">Ferric-dicitrate binding protein FerR (Iron transport regulator)</fullName>
    </submittedName>
</protein>
<dbReference type="InterPro" id="IPR012373">
    <property type="entry name" value="Ferrdict_sens_TM"/>
</dbReference>
<accession>A0ABR6KTQ1</accession>
<dbReference type="InterPro" id="IPR006860">
    <property type="entry name" value="FecR"/>
</dbReference>
<dbReference type="PIRSF" id="PIRSF018266">
    <property type="entry name" value="FecR"/>
    <property type="match status" value="1"/>
</dbReference>
<keyword evidence="1" id="KW-0812">Transmembrane</keyword>
<feature type="transmembrane region" description="Helical" evidence="1">
    <location>
        <begin position="87"/>
        <end position="109"/>
    </location>
</feature>
<evidence type="ECO:0000313" key="5">
    <source>
        <dbReference type="Proteomes" id="UP000533637"/>
    </source>
</evidence>
<gene>
    <name evidence="4" type="ORF">GGQ57_004831</name>
</gene>
<dbReference type="InterPro" id="IPR032508">
    <property type="entry name" value="FecR_C"/>
</dbReference>
<dbReference type="Gene3D" id="2.60.120.1440">
    <property type="match status" value="1"/>
</dbReference>
<feature type="domain" description="FecR protein" evidence="2">
    <location>
        <begin position="129"/>
        <end position="219"/>
    </location>
</feature>
<evidence type="ECO:0000259" key="3">
    <source>
        <dbReference type="Pfam" id="PF16344"/>
    </source>
</evidence>
<organism evidence="4 5">
    <name type="scientific">Parabacteroides faecis</name>
    <dbReference type="NCBI Taxonomy" id="1217282"/>
    <lineage>
        <taxon>Bacteria</taxon>
        <taxon>Pseudomonadati</taxon>
        <taxon>Bacteroidota</taxon>
        <taxon>Bacteroidia</taxon>
        <taxon>Bacteroidales</taxon>
        <taxon>Tannerellaceae</taxon>
        <taxon>Parabacteroides</taxon>
    </lineage>
</organism>
<reference evidence="4 5" key="1">
    <citation type="submission" date="2020-08" db="EMBL/GenBank/DDBJ databases">
        <title>Genomic Encyclopedia of Type Strains, Phase IV (KMG-IV): sequencing the most valuable type-strain genomes for metagenomic binning, comparative biology and taxonomic classification.</title>
        <authorList>
            <person name="Goeker M."/>
        </authorList>
    </citation>
    <scope>NUCLEOTIDE SEQUENCE [LARGE SCALE GENOMIC DNA]</scope>
    <source>
        <strain evidence="4 5">DSM 102983</strain>
    </source>
</reference>
<dbReference type="Pfam" id="PF04773">
    <property type="entry name" value="FecR"/>
    <property type="match status" value="1"/>
</dbReference>
<name>A0ABR6KTQ1_9BACT</name>
<comment type="caution">
    <text evidence="4">The sequence shown here is derived from an EMBL/GenBank/DDBJ whole genome shotgun (WGS) entry which is preliminary data.</text>
</comment>
<evidence type="ECO:0000259" key="2">
    <source>
        <dbReference type="Pfam" id="PF04773"/>
    </source>
</evidence>
<dbReference type="Proteomes" id="UP000533637">
    <property type="component" value="Unassembled WGS sequence"/>
</dbReference>
<keyword evidence="1" id="KW-1133">Transmembrane helix</keyword>
<feature type="domain" description="Protein FecR C-terminal" evidence="3">
    <location>
        <begin position="265"/>
        <end position="332"/>
    </location>
</feature>
<dbReference type="Gene3D" id="3.55.50.30">
    <property type="match status" value="1"/>
</dbReference>